<dbReference type="RefSeq" id="WP_092077747.1">
    <property type="nucleotide sequence ID" value="NZ_FMZW01000001.1"/>
</dbReference>
<sequence length="120" mass="12996">MMLLPKILIAIILVFIALGLVSAVMVSRPREPRSGRRLDGPAGDRGLYGMPGFTPEQLEYYARRPIEAHHTSDGALLHRSAAGSGAVSSRPLPLPANLNARRLFNGPGPRPTFGRGRRAF</sequence>
<feature type="region of interest" description="Disordered" evidence="1">
    <location>
        <begin position="30"/>
        <end position="51"/>
    </location>
</feature>
<evidence type="ECO:0000256" key="1">
    <source>
        <dbReference type="SAM" id="MobiDB-lite"/>
    </source>
</evidence>
<evidence type="ECO:0000313" key="2">
    <source>
        <dbReference type="EMBL" id="SDC08576.1"/>
    </source>
</evidence>
<accession>A0A1G6IS60</accession>
<protein>
    <submittedName>
        <fullName evidence="2">Uncharacterized protein</fullName>
    </submittedName>
</protein>
<dbReference type="Proteomes" id="UP000199245">
    <property type="component" value="Unassembled WGS sequence"/>
</dbReference>
<gene>
    <name evidence="2" type="ORF">SAMN05216337_1001218</name>
</gene>
<proteinExistence type="predicted"/>
<dbReference type="EMBL" id="FMZW01000001">
    <property type="protein sequence ID" value="SDC08576.1"/>
    <property type="molecule type" value="Genomic_DNA"/>
</dbReference>
<name>A0A1G6IS60_9BRAD</name>
<dbReference type="AlphaFoldDB" id="A0A1G6IS60"/>
<reference evidence="2 3" key="1">
    <citation type="submission" date="2016-10" db="EMBL/GenBank/DDBJ databases">
        <authorList>
            <person name="de Groot N.N."/>
        </authorList>
    </citation>
    <scope>NUCLEOTIDE SEQUENCE [LARGE SCALE GENOMIC DNA]</scope>
    <source>
        <strain evidence="2 3">R5</strain>
    </source>
</reference>
<feature type="region of interest" description="Disordered" evidence="1">
    <location>
        <begin position="98"/>
        <end position="120"/>
    </location>
</feature>
<organism evidence="2 3">
    <name type="scientific">Bradyrhizobium brasilense</name>
    <dbReference type="NCBI Taxonomy" id="1419277"/>
    <lineage>
        <taxon>Bacteria</taxon>
        <taxon>Pseudomonadati</taxon>
        <taxon>Pseudomonadota</taxon>
        <taxon>Alphaproteobacteria</taxon>
        <taxon>Hyphomicrobiales</taxon>
        <taxon>Nitrobacteraceae</taxon>
        <taxon>Bradyrhizobium</taxon>
    </lineage>
</organism>
<feature type="compositionally biased region" description="Basic and acidic residues" evidence="1">
    <location>
        <begin position="30"/>
        <end position="39"/>
    </location>
</feature>
<evidence type="ECO:0000313" key="3">
    <source>
        <dbReference type="Proteomes" id="UP000199245"/>
    </source>
</evidence>